<dbReference type="AlphaFoldDB" id="A0A6A6JTU9"/>
<dbReference type="GO" id="GO:0006357">
    <property type="term" value="P:regulation of transcription by RNA polymerase II"/>
    <property type="evidence" value="ECO:0007669"/>
    <property type="project" value="TreeGrafter"/>
</dbReference>
<accession>A0A6A6JTU9</accession>
<feature type="compositionally biased region" description="Polar residues" evidence="1">
    <location>
        <begin position="428"/>
        <end position="437"/>
    </location>
</feature>
<dbReference type="OrthoDB" id="2441642at2759"/>
<evidence type="ECO:0000313" key="3">
    <source>
        <dbReference type="Proteomes" id="UP000800097"/>
    </source>
</evidence>
<dbReference type="GO" id="GO:0005783">
    <property type="term" value="C:endoplasmic reticulum"/>
    <property type="evidence" value="ECO:0007669"/>
    <property type="project" value="TreeGrafter"/>
</dbReference>
<sequence>MDTQQQQDRPPAYTPPGSESLVLPSLPTLGLGSHRRQQQHDRLPSIKALDLPAASPAPSSQSQYSPSSVELSPRSRVGNGQWSGLPPLDGNRNGFGKRLDGGLRRAASNEMELESPADTGSVVSAQSEYGERREVSSLALEDPDVRLAAEALSGLCNPDFARSPSQSVTLPPRSPPVPPEPEPLLSLITSHHPWLAGTIHGSISAYNATKGYTPRFVQRGAEFIERNIGAPVVYTVSSVGRRTGVERNIRSYLGEHRRPSDHEQADSETARKRQRVMSPAKDTMDLDQANPAPRTGTSSRSSFAESLPAYDNHRSPNYEESVATLVDPATGRDTTNCQPAASQDRSVNWPTQLIMTTSGLGVALSDGSLRSLKACLGYLRGATNHIDSVMHALKLLLEEYESAVRNQQQQRQNNETGEADTEPGATGSARTTPTLSDHATDPTAKEDEIRQIADRMKSASMDIWSTLRNVTRSVSHYTGGTLPQNASQVVRLQLLSVPQRWRSAGSRAAAAAAAEGDGARGDEARGAQRMLAFAKEGLDMMGQITRVVDGTVTSAETWLTKIGRRPSDEGEAEGSGSGSRGGQGEQRVGMGEKHEFLGAGEERR</sequence>
<feature type="compositionally biased region" description="Basic and acidic residues" evidence="1">
    <location>
        <begin position="590"/>
        <end position="604"/>
    </location>
</feature>
<feature type="region of interest" description="Disordered" evidence="1">
    <location>
        <begin position="560"/>
        <end position="604"/>
    </location>
</feature>
<dbReference type="GO" id="GO:0003714">
    <property type="term" value="F:transcription corepressor activity"/>
    <property type="evidence" value="ECO:0007669"/>
    <property type="project" value="InterPro"/>
</dbReference>
<dbReference type="Pfam" id="PF08618">
    <property type="entry name" value="Opi1"/>
    <property type="match status" value="2"/>
</dbReference>
<feature type="region of interest" description="Disordered" evidence="1">
    <location>
        <begin position="404"/>
        <end position="448"/>
    </location>
</feature>
<evidence type="ECO:0000256" key="1">
    <source>
        <dbReference type="SAM" id="MobiDB-lite"/>
    </source>
</evidence>
<dbReference type="GeneID" id="54546121"/>
<feature type="compositionally biased region" description="Gly residues" evidence="1">
    <location>
        <begin position="573"/>
        <end position="584"/>
    </location>
</feature>
<dbReference type="RefSeq" id="XP_033657541.1">
    <property type="nucleotide sequence ID" value="XM_033792946.1"/>
</dbReference>
<dbReference type="EMBL" id="ML986485">
    <property type="protein sequence ID" value="KAF2280002.1"/>
    <property type="molecule type" value="Genomic_DNA"/>
</dbReference>
<feature type="region of interest" description="Disordered" evidence="1">
    <location>
        <begin position="250"/>
        <end position="315"/>
    </location>
</feature>
<dbReference type="PANTHER" id="PTHR38406">
    <property type="entry name" value="TRANSCRIPTIONAL REPRESSOR OPI1"/>
    <property type="match status" value="1"/>
</dbReference>
<name>A0A6A6JTU9_WESOR</name>
<dbReference type="GO" id="GO:0030968">
    <property type="term" value="P:endoplasmic reticulum unfolded protein response"/>
    <property type="evidence" value="ECO:0007669"/>
    <property type="project" value="TreeGrafter"/>
</dbReference>
<feature type="compositionally biased region" description="Basic and acidic residues" evidence="1">
    <location>
        <begin position="438"/>
        <end position="448"/>
    </location>
</feature>
<evidence type="ECO:0000313" key="2">
    <source>
        <dbReference type="EMBL" id="KAF2280002.1"/>
    </source>
</evidence>
<dbReference type="GO" id="GO:0005634">
    <property type="term" value="C:nucleus"/>
    <property type="evidence" value="ECO:0007669"/>
    <property type="project" value="TreeGrafter"/>
</dbReference>
<keyword evidence="3" id="KW-1185">Reference proteome</keyword>
<dbReference type="Proteomes" id="UP000800097">
    <property type="component" value="Unassembled WGS sequence"/>
</dbReference>
<feature type="compositionally biased region" description="Low complexity" evidence="1">
    <location>
        <begin position="405"/>
        <end position="414"/>
    </location>
</feature>
<protein>
    <submittedName>
        <fullName evidence="2">Opi1-domain-containing protein</fullName>
    </submittedName>
</protein>
<dbReference type="PANTHER" id="PTHR38406:SF1">
    <property type="entry name" value="TRANSCRIPTIONAL REPRESSOR OPI1"/>
    <property type="match status" value="1"/>
</dbReference>
<proteinExistence type="predicted"/>
<dbReference type="GO" id="GO:0008654">
    <property type="term" value="P:phospholipid biosynthetic process"/>
    <property type="evidence" value="ECO:0007669"/>
    <property type="project" value="TreeGrafter"/>
</dbReference>
<feature type="compositionally biased region" description="Basic and acidic residues" evidence="1">
    <location>
        <begin position="250"/>
        <end position="271"/>
    </location>
</feature>
<organism evidence="2 3">
    <name type="scientific">Westerdykella ornata</name>
    <dbReference type="NCBI Taxonomy" id="318751"/>
    <lineage>
        <taxon>Eukaryota</taxon>
        <taxon>Fungi</taxon>
        <taxon>Dikarya</taxon>
        <taxon>Ascomycota</taxon>
        <taxon>Pezizomycotina</taxon>
        <taxon>Dothideomycetes</taxon>
        <taxon>Pleosporomycetidae</taxon>
        <taxon>Pleosporales</taxon>
        <taxon>Sporormiaceae</taxon>
        <taxon>Westerdykella</taxon>
    </lineage>
</organism>
<gene>
    <name evidence="2" type="ORF">EI97DRAFT_107588</name>
</gene>
<dbReference type="InterPro" id="IPR013927">
    <property type="entry name" value="TF_Opi1_Ccg-8"/>
</dbReference>
<feature type="compositionally biased region" description="Low complexity" evidence="1">
    <location>
        <begin position="52"/>
        <end position="68"/>
    </location>
</feature>
<feature type="compositionally biased region" description="Polar residues" evidence="1">
    <location>
        <begin position="295"/>
        <end position="304"/>
    </location>
</feature>
<feature type="region of interest" description="Disordered" evidence="1">
    <location>
        <begin position="1"/>
        <end position="100"/>
    </location>
</feature>
<reference evidence="2" key="1">
    <citation type="journal article" date="2020" name="Stud. Mycol.">
        <title>101 Dothideomycetes genomes: a test case for predicting lifestyles and emergence of pathogens.</title>
        <authorList>
            <person name="Haridas S."/>
            <person name="Albert R."/>
            <person name="Binder M."/>
            <person name="Bloem J."/>
            <person name="Labutti K."/>
            <person name="Salamov A."/>
            <person name="Andreopoulos B."/>
            <person name="Baker S."/>
            <person name="Barry K."/>
            <person name="Bills G."/>
            <person name="Bluhm B."/>
            <person name="Cannon C."/>
            <person name="Castanera R."/>
            <person name="Culley D."/>
            <person name="Daum C."/>
            <person name="Ezra D."/>
            <person name="Gonzalez J."/>
            <person name="Henrissat B."/>
            <person name="Kuo A."/>
            <person name="Liang C."/>
            <person name="Lipzen A."/>
            <person name="Lutzoni F."/>
            <person name="Magnuson J."/>
            <person name="Mondo S."/>
            <person name="Nolan M."/>
            <person name="Ohm R."/>
            <person name="Pangilinan J."/>
            <person name="Park H.-J."/>
            <person name="Ramirez L."/>
            <person name="Alfaro M."/>
            <person name="Sun H."/>
            <person name="Tritt A."/>
            <person name="Yoshinaga Y."/>
            <person name="Zwiers L.-H."/>
            <person name="Turgeon B."/>
            <person name="Goodwin S."/>
            <person name="Spatafora J."/>
            <person name="Crous P."/>
            <person name="Grigoriev I."/>
        </authorList>
    </citation>
    <scope>NUCLEOTIDE SEQUENCE</scope>
    <source>
        <strain evidence="2">CBS 379.55</strain>
    </source>
</reference>